<comment type="subcellular location">
    <subcellularLocation>
        <location evidence="1">Cell membrane</location>
        <topology evidence="1">Multi-pass membrane protein</topology>
    </subcellularLocation>
</comment>
<dbReference type="GO" id="GO:0006508">
    <property type="term" value="P:proteolysis"/>
    <property type="evidence" value="ECO:0007669"/>
    <property type="project" value="UniProtKB-KW"/>
</dbReference>
<dbReference type="GO" id="GO:0008233">
    <property type="term" value="F:peptidase activity"/>
    <property type="evidence" value="ECO:0007669"/>
    <property type="project" value="UniProtKB-KW"/>
</dbReference>
<dbReference type="InterPro" id="IPR026392">
    <property type="entry name" value="Exo/Archaeosortase_dom"/>
</dbReference>
<reference evidence="9 10" key="1">
    <citation type="journal article" date="2015" name="Genome Announc.">
        <title>Complete Genome of Geobacter pickeringii G13T, a Metal-Reducing Isolate from Sedimentary Kaolin Deposits.</title>
        <authorList>
            <person name="Badalamenti J.P."/>
            <person name="Bond D.R."/>
        </authorList>
    </citation>
    <scope>NUCLEOTIDE SEQUENCE [LARGE SCALE GENOMIC DNA]</scope>
    <source>
        <strain evidence="9 10">G13</strain>
    </source>
</reference>
<evidence type="ECO:0000256" key="3">
    <source>
        <dbReference type="ARBA" id="ARBA00022670"/>
    </source>
</evidence>
<dbReference type="RefSeq" id="WP_039742433.1">
    <property type="nucleotide sequence ID" value="NZ_CP009788.1"/>
</dbReference>
<dbReference type="Proteomes" id="UP000057609">
    <property type="component" value="Chromosome"/>
</dbReference>
<dbReference type="NCBIfam" id="TIGR04178">
    <property type="entry name" value="exo_archaeo"/>
    <property type="match status" value="1"/>
</dbReference>
<evidence type="ECO:0000256" key="4">
    <source>
        <dbReference type="ARBA" id="ARBA00022692"/>
    </source>
</evidence>
<keyword evidence="6 8" id="KW-1133">Transmembrane helix</keyword>
<feature type="transmembrane region" description="Helical" evidence="8">
    <location>
        <begin position="264"/>
        <end position="281"/>
    </location>
</feature>
<evidence type="ECO:0000256" key="5">
    <source>
        <dbReference type="ARBA" id="ARBA00022801"/>
    </source>
</evidence>
<keyword evidence="7 8" id="KW-0472">Membrane</keyword>
<dbReference type="Pfam" id="PF09721">
    <property type="entry name" value="Exosortase_EpsH"/>
    <property type="match status" value="1"/>
</dbReference>
<name>A0A0B5BG36_9BACT</name>
<dbReference type="HOGENOM" id="CLU_065975_0_0_7"/>
<evidence type="ECO:0000256" key="6">
    <source>
        <dbReference type="ARBA" id="ARBA00022989"/>
    </source>
</evidence>
<organism evidence="9 10">
    <name type="scientific">Geobacter pickeringii</name>
    <dbReference type="NCBI Taxonomy" id="345632"/>
    <lineage>
        <taxon>Bacteria</taxon>
        <taxon>Pseudomonadati</taxon>
        <taxon>Thermodesulfobacteriota</taxon>
        <taxon>Desulfuromonadia</taxon>
        <taxon>Geobacterales</taxon>
        <taxon>Geobacteraceae</taxon>
        <taxon>Geobacter</taxon>
    </lineage>
</organism>
<evidence type="ECO:0000313" key="10">
    <source>
        <dbReference type="Proteomes" id="UP000057609"/>
    </source>
</evidence>
<evidence type="ECO:0000256" key="2">
    <source>
        <dbReference type="ARBA" id="ARBA00022475"/>
    </source>
</evidence>
<proteinExistence type="predicted"/>
<evidence type="ECO:0000256" key="1">
    <source>
        <dbReference type="ARBA" id="ARBA00004651"/>
    </source>
</evidence>
<sequence length="295" mass="31764">MSLNDCTISGNERTGGEGSLRLYIFLGIFAVTFSAAYYPVMAGLIQSWAASDDYSHGFLIVPLALYITWLKRDELGRQPVSGSWTGLLLVVLSLCAFLFAQVGGILTLSSLSLIVTVWGAVLFLFGFGMLRQLLFPLFLLLFMIPVPAQIYAALTTPLQLFVSKVAVEMASLAGIPVYREGNVIHHTQGVFQVVQACSGMRSIMALLTLGALLAYFGLRSSLPRGVLFVSAIPIAVAINVLRVFTIIAAFHFLGLDLAEGTPHTVLGIVLFGIAFVLFVAIRKGLSLCERSAPNA</sequence>
<dbReference type="InterPro" id="IPR019127">
    <property type="entry name" value="Exosortase"/>
</dbReference>
<keyword evidence="2" id="KW-1003">Cell membrane</keyword>
<feature type="transmembrane region" description="Helical" evidence="8">
    <location>
        <begin position="225"/>
        <end position="252"/>
    </location>
</feature>
<dbReference type="STRING" id="345632.GPICK_09070"/>
<feature type="transmembrane region" description="Helical" evidence="8">
    <location>
        <begin position="106"/>
        <end position="127"/>
    </location>
</feature>
<dbReference type="NCBIfam" id="TIGR02602">
    <property type="entry name" value="8TM_EpsH"/>
    <property type="match status" value="1"/>
</dbReference>
<feature type="transmembrane region" description="Helical" evidence="8">
    <location>
        <begin position="199"/>
        <end position="218"/>
    </location>
</feature>
<dbReference type="AlphaFoldDB" id="A0A0B5BG36"/>
<evidence type="ECO:0000256" key="8">
    <source>
        <dbReference type="SAM" id="Phobius"/>
    </source>
</evidence>
<accession>A0A0B5BG36</accession>
<protein>
    <submittedName>
        <fullName evidence="9">Membrane protein</fullName>
    </submittedName>
</protein>
<feature type="transmembrane region" description="Helical" evidence="8">
    <location>
        <begin position="20"/>
        <end position="42"/>
    </location>
</feature>
<feature type="transmembrane region" description="Helical" evidence="8">
    <location>
        <begin position="134"/>
        <end position="154"/>
    </location>
</feature>
<keyword evidence="3" id="KW-0645">Protease</keyword>
<gene>
    <name evidence="9" type="ORF">GPICK_09070</name>
</gene>
<dbReference type="EMBL" id="CP009788">
    <property type="protein sequence ID" value="AJE03480.1"/>
    <property type="molecule type" value="Genomic_DNA"/>
</dbReference>
<keyword evidence="10" id="KW-1185">Reference proteome</keyword>
<dbReference type="InterPro" id="IPR013426">
    <property type="entry name" value="EpsH-like"/>
</dbReference>
<keyword evidence="4 8" id="KW-0812">Transmembrane</keyword>
<dbReference type="GO" id="GO:0005886">
    <property type="term" value="C:plasma membrane"/>
    <property type="evidence" value="ECO:0007669"/>
    <property type="project" value="UniProtKB-SubCell"/>
</dbReference>
<keyword evidence="5" id="KW-0378">Hydrolase</keyword>
<dbReference type="OrthoDB" id="9797363at2"/>
<feature type="transmembrane region" description="Helical" evidence="8">
    <location>
        <begin position="82"/>
        <end position="100"/>
    </location>
</feature>
<feature type="transmembrane region" description="Helical" evidence="8">
    <location>
        <begin position="54"/>
        <end position="70"/>
    </location>
</feature>
<dbReference type="KEGG" id="gpi:GPICK_09070"/>
<evidence type="ECO:0000313" key="9">
    <source>
        <dbReference type="EMBL" id="AJE03480.1"/>
    </source>
</evidence>
<evidence type="ECO:0000256" key="7">
    <source>
        <dbReference type="ARBA" id="ARBA00023136"/>
    </source>
</evidence>